<gene>
    <name evidence="5" type="ORF">RI129_011346</name>
</gene>
<evidence type="ECO:0000256" key="2">
    <source>
        <dbReference type="ARBA" id="ARBA00008479"/>
    </source>
</evidence>
<evidence type="ECO:0000256" key="1">
    <source>
        <dbReference type="ARBA" id="ARBA00004604"/>
    </source>
</evidence>
<dbReference type="GO" id="GO:0042273">
    <property type="term" value="P:ribosomal large subunit biogenesis"/>
    <property type="evidence" value="ECO:0007669"/>
    <property type="project" value="TreeGrafter"/>
</dbReference>
<dbReference type="PANTHER" id="PTHR13243:SF1">
    <property type="entry name" value="NUCLEOLAR PROTEIN 16"/>
    <property type="match status" value="1"/>
</dbReference>
<sequence length="172" mass="20660">MAKLRKVRRKQKYRYNVNRKRQRNKLENQGKFENKTVKRAWIPHKSAQANLRAMGLSYDPNKTIKAGLDLTKKINDWNEEVIEEETPPVVPSKAYVAEELEKEARAKRVRNFRLPDGQVRYLIYLMKKYGDDYKAMVRDKKNYNQETWKQIRAKIDKFKSIPEQYCEYLNSI</sequence>
<accession>A0AAN7ZB00</accession>
<keyword evidence="6" id="KW-1185">Reference proteome</keyword>
<evidence type="ECO:0000256" key="4">
    <source>
        <dbReference type="ARBA" id="ARBA00023242"/>
    </source>
</evidence>
<dbReference type="PANTHER" id="PTHR13243">
    <property type="entry name" value="HSPC111 PROTEIN-RELATED"/>
    <property type="match status" value="1"/>
</dbReference>
<evidence type="ECO:0000256" key="3">
    <source>
        <dbReference type="ARBA" id="ARBA00015522"/>
    </source>
</evidence>
<comment type="caution">
    <text evidence="5">The sequence shown here is derived from an EMBL/GenBank/DDBJ whole genome shotgun (WGS) entry which is preliminary data.</text>
</comment>
<keyword evidence="4" id="KW-0539">Nucleus</keyword>
<dbReference type="Pfam" id="PF09420">
    <property type="entry name" value="Nop16"/>
    <property type="match status" value="1"/>
</dbReference>
<reference evidence="5 6" key="1">
    <citation type="journal article" date="2024" name="Insects">
        <title>An Improved Chromosome-Level Genome Assembly of the Firefly Pyrocoelia pectoralis.</title>
        <authorList>
            <person name="Fu X."/>
            <person name="Meyer-Rochow V.B."/>
            <person name="Ballantyne L."/>
            <person name="Zhu X."/>
        </authorList>
    </citation>
    <scope>NUCLEOTIDE SEQUENCE [LARGE SCALE GENOMIC DNA]</scope>
    <source>
        <strain evidence="5">XCY_ONT2</strain>
    </source>
</reference>
<evidence type="ECO:0000313" key="6">
    <source>
        <dbReference type="Proteomes" id="UP001329430"/>
    </source>
</evidence>
<protein>
    <recommendedName>
        <fullName evidence="3">Nucleolar protein 16</fullName>
    </recommendedName>
</protein>
<dbReference type="GO" id="GO:0005730">
    <property type="term" value="C:nucleolus"/>
    <property type="evidence" value="ECO:0007669"/>
    <property type="project" value="UniProtKB-SubCell"/>
</dbReference>
<dbReference type="InterPro" id="IPR019002">
    <property type="entry name" value="Ribosome_biogenesis_Nop16"/>
</dbReference>
<dbReference type="Proteomes" id="UP001329430">
    <property type="component" value="Chromosome 8"/>
</dbReference>
<dbReference type="AlphaFoldDB" id="A0AAN7ZB00"/>
<evidence type="ECO:0000313" key="5">
    <source>
        <dbReference type="EMBL" id="KAK5640535.1"/>
    </source>
</evidence>
<dbReference type="EMBL" id="JAVRBK010000008">
    <property type="protein sequence ID" value="KAK5640535.1"/>
    <property type="molecule type" value="Genomic_DNA"/>
</dbReference>
<name>A0AAN7ZB00_9COLE</name>
<comment type="similarity">
    <text evidence="2">Belongs to the NOP16 family.</text>
</comment>
<organism evidence="5 6">
    <name type="scientific">Pyrocoelia pectoralis</name>
    <dbReference type="NCBI Taxonomy" id="417401"/>
    <lineage>
        <taxon>Eukaryota</taxon>
        <taxon>Metazoa</taxon>
        <taxon>Ecdysozoa</taxon>
        <taxon>Arthropoda</taxon>
        <taxon>Hexapoda</taxon>
        <taxon>Insecta</taxon>
        <taxon>Pterygota</taxon>
        <taxon>Neoptera</taxon>
        <taxon>Endopterygota</taxon>
        <taxon>Coleoptera</taxon>
        <taxon>Polyphaga</taxon>
        <taxon>Elateriformia</taxon>
        <taxon>Elateroidea</taxon>
        <taxon>Lampyridae</taxon>
        <taxon>Lampyrinae</taxon>
        <taxon>Pyrocoelia</taxon>
    </lineage>
</organism>
<comment type="subcellular location">
    <subcellularLocation>
        <location evidence="1">Nucleus</location>
        <location evidence="1">Nucleolus</location>
    </subcellularLocation>
</comment>
<proteinExistence type="inferred from homology"/>